<dbReference type="PANTHER" id="PTHR47959">
    <property type="entry name" value="ATP-DEPENDENT RNA HELICASE RHLE-RELATED"/>
    <property type="match status" value="1"/>
</dbReference>
<dbReference type="GO" id="GO:0005524">
    <property type="term" value="F:ATP binding"/>
    <property type="evidence" value="ECO:0007669"/>
    <property type="project" value="UniProtKB-UniRule"/>
</dbReference>
<proteinExistence type="inferred from homology"/>
<evidence type="ECO:0000313" key="13">
    <source>
        <dbReference type="EMBL" id="MBA8889506.1"/>
    </source>
</evidence>
<dbReference type="InterPro" id="IPR014001">
    <property type="entry name" value="Helicase_ATP-bd"/>
</dbReference>
<dbReference type="GO" id="GO:0003723">
    <property type="term" value="F:RNA binding"/>
    <property type="evidence" value="ECO:0007669"/>
    <property type="project" value="UniProtKB-UniRule"/>
</dbReference>
<feature type="compositionally biased region" description="Basic residues" evidence="9">
    <location>
        <begin position="499"/>
        <end position="512"/>
    </location>
</feature>
<sequence>MSQHPITDITFESFDLHPTLLSGLHAAGFTRCTPIQALTLPLALAGRDVAGQAQTGTGKTGAFLVAVLNRLLTKPAVADRKMTDPRAIIIAPTRELAIQIDKDFRNIGRDTGLRSALIYGGIDYDKQREMLKAGCDIIIATPGRLIDYLKQHVFTFNAIEAVVLDEADRMFDLGFIKDIRFLFRRMPPREQRQSMLFSATLSHRVLELAYDHMNEPEKLTVEADNVTADRVRQLVYFPAKEEKQPLLINLLSRIDAHRSIVFINTKIAAEKITRALEKHGFTVATLSGDVPQAKRERLLGRFQKGEIEILVATDVAARGLHIPDVSHVFNYDLPQDAEDYVHRVGRTARLGKEGDAISFACDLYAMSLPDIESYIEQKIPTAPITPDLLVVPPPRPRAANASAALSAEEEAADDARNTAGPPPKSGKPARAPRSRDERGGPREHRGERERSGDRERSRRDRGAAKPAAAPGAAAATTVASNPPPATPAGAAALDGDALRKRRRRGGRGRNKHREGAENATTAAPQSGQRGAPRGERGGQPAQRSGSQPQRIVERKPHPHAAAAAAAAGTPSAAHPPKQGFFRRIMRMFTAR</sequence>
<keyword evidence="14" id="KW-1185">Reference proteome</keyword>
<dbReference type="AlphaFoldDB" id="A0A839F4K9"/>
<keyword evidence="2 7" id="KW-0547">Nucleotide-binding</keyword>
<dbReference type="Gene3D" id="3.40.50.300">
    <property type="entry name" value="P-loop containing nucleotide triphosphate hydrolases"/>
    <property type="match status" value="2"/>
</dbReference>
<dbReference type="EMBL" id="JACGXL010000007">
    <property type="protein sequence ID" value="MBA8889506.1"/>
    <property type="molecule type" value="Genomic_DNA"/>
</dbReference>
<gene>
    <name evidence="7" type="primary">rhlB</name>
    <name evidence="13" type="ORF">FHW12_003752</name>
</gene>
<dbReference type="RefSeq" id="WP_182532550.1">
    <property type="nucleotide sequence ID" value="NZ_JACGXL010000007.1"/>
</dbReference>
<evidence type="ECO:0000256" key="3">
    <source>
        <dbReference type="ARBA" id="ARBA00022801"/>
    </source>
</evidence>
<dbReference type="SMART" id="SM00490">
    <property type="entry name" value="HELICc"/>
    <property type="match status" value="1"/>
</dbReference>
<name>A0A839F4K9_9GAMM</name>
<dbReference type="Pfam" id="PF00271">
    <property type="entry name" value="Helicase_C"/>
    <property type="match status" value="1"/>
</dbReference>
<evidence type="ECO:0000259" key="10">
    <source>
        <dbReference type="PROSITE" id="PS51192"/>
    </source>
</evidence>
<comment type="caution">
    <text evidence="13">The sequence shown here is derived from an EMBL/GenBank/DDBJ whole genome shotgun (WGS) entry which is preliminary data.</text>
</comment>
<dbReference type="HAMAP" id="MF_00661">
    <property type="entry name" value="DEAD_helicase_RhlB"/>
    <property type="match status" value="1"/>
</dbReference>
<evidence type="ECO:0000256" key="4">
    <source>
        <dbReference type="ARBA" id="ARBA00022806"/>
    </source>
</evidence>
<keyword evidence="6 7" id="KW-0694">RNA-binding</keyword>
<dbReference type="PROSITE" id="PS51194">
    <property type="entry name" value="HELICASE_CTER"/>
    <property type="match status" value="1"/>
</dbReference>
<dbReference type="PROSITE" id="PS51195">
    <property type="entry name" value="Q_MOTIF"/>
    <property type="match status" value="1"/>
</dbReference>
<dbReference type="InterPro" id="IPR014014">
    <property type="entry name" value="RNA_helicase_DEAD_Q_motif"/>
</dbReference>
<evidence type="ECO:0000256" key="6">
    <source>
        <dbReference type="ARBA" id="ARBA00022884"/>
    </source>
</evidence>
<feature type="compositionally biased region" description="Polar residues" evidence="9">
    <location>
        <begin position="518"/>
        <end position="528"/>
    </location>
</feature>
<reference evidence="13 14" key="1">
    <citation type="submission" date="2020-07" db="EMBL/GenBank/DDBJ databases">
        <title>Genomic Encyclopedia of Type Strains, Phase IV (KMG-V): Genome sequencing to study the core and pangenomes of soil and plant-associated prokaryotes.</title>
        <authorList>
            <person name="Whitman W."/>
        </authorList>
    </citation>
    <scope>NUCLEOTIDE SEQUENCE [LARGE SCALE GENOMIC DNA]</scope>
    <source>
        <strain evidence="13 14">RH2WT43</strain>
    </source>
</reference>
<evidence type="ECO:0000313" key="14">
    <source>
        <dbReference type="Proteomes" id="UP000550401"/>
    </source>
</evidence>
<dbReference type="Proteomes" id="UP000550401">
    <property type="component" value="Unassembled WGS sequence"/>
</dbReference>
<dbReference type="SUPFAM" id="SSF52540">
    <property type="entry name" value="P-loop containing nucleoside triphosphate hydrolases"/>
    <property type="match status" value="1"/>
</dbReference>
<accession>A0A839F4K9</accession>
<dbReference type="CDD" id="cd18787">
    <property type="entry name" value="SF2_C_DEAD"/>
    <property type="match status" value="1"/>
</dbReference>
<dbReference type="PANTHER" id="PTHR47959:SF10">
    <property type="entry name" value="ATP-DEPENDENT RNA HELICASE RHLB"/>
    <property type="match status" value="1"/>
</dbReference>
<feature type="domain" description="Helicase ATP-binding" evidence="10">
    <location>
        <begin position="40"/>
        <end position="219"/>
    </location>
</feature>
<evidence type="ECO:0000259" key="12">
    <source>
        <dbReference type="PROSITE" id="PS51195"/>
    </source>
</evidence>
<feature type="short sequence motif" description="Q motif" evidence="8">
    <location>
        <begin position="9"/>
        <end position="37"/>
    </location>
</feature>
<comment type="similarity">
    <text evidence="7">Belongs to the DEAD box helicase family. RhlB subfamily.</text>
</comment>
<feature type="compositionally biased region" description="Low complexity" evidence="9">
    <location>
        <begin position="464"/>
        <end position="480"/>
    </location>
</feature>
<feature type="compositionally biased region" description="Low complexity" evidence="9">
    <location>
        <begin position="397"/>
        <end position="406"/>
    </location>
</feature>
<dbReference type="GO" id="GO:0003724">
    <property type="term" value="F:RNA helicase activity"/>
    <property type="evidence" value="ECO:0007669"/>
    <property type="project" value="UniProtKB-UniRule"/>
</dbReference>
<feature type="compositionally biased region" description="Low complexity" evidence="9">
    <location>
        <begin position="559"/>
        <end position="576"/>
    </location>
</feature>
<evidence type="ECO:0000256" key="9">
    <source>
        <dbReference type="SAM" id="MobiDB-lite"/>
    </source>
</evidence>
<dbReference type="GO" id="GO:0005829">
    <property type="term" value="C:cytosol"/>
    <property type="evidence" value="ECO:0007669"/>
    <property type="project" value="TreeGrafter"/>
</dbReference>
<evidence type="ECO:0000256" key="5">
    <source>
        <dbReference type="ARBA" id="ARBA00022840"/>
    </source>
</evidence>
<dbReference type="NCBIfam" id="NF003390">
    <property type="entry name" value="PRK04537.1"/>
    <property type="match status" value="1"/>
</dbReference>
<dbReference type="GO" id="GO:0016787">
    <property type="term" value="F:hydrolase activity"/>
    <property type="evidence" value="ECO:0007669"/>
    <property type="project" value="UniProtKB-KW"/>
</dbReference>
<feature type="domain" description="Helicase C-terminal" evidence="11">
    <location>
        <begin position="246"/>
        <end position="390"/>
    </location>
</feature>
<comment type="subcellular location">
    <subcellularLocation>
        <location evidence="7">Cytoplasm</location>
    </subcellularLocation>
</comment>
<dbReference type="InterPro" id="IPR044742">
    <property type="entry name" value="DEAD/DEAH_RhlB"/>
</dbReference>
<comment type="catalytic activity">
    <reaction evidence="7">
        <text>ATP + H2O = ADP + phosphate + H(+)</text>
        <dbReference type="Rhea" id="RHEA:13065"/>
        <dbReference type="ChEBI" id="CHEBI:15377"/>
        <dbReference type="ChEBI" id="CHEBI:15378"/>
        <dbReference type="ChEBI" id="CHEBI:30616"/>
        <dbReference type="ChEBI" id="CHEBI:43474"/>
        <dbReference type="ChEBI" id="CHEBI:456216"/>
        <dbReference type="EC" id="3.6.4.13"/>
    </reaction>
</comment>
<comment type="subunit">
    <text evidence="7">Component of the RNA degradosome, which is a multiprotein complex involved in RNA processing and mRNA degradation.</text>
</comment>
<dbReference type="SMART" id="SM00487">
    <property type="entry name" value="DEXDc"/>
    <property type="match status" value="1"/>
</dbReference>
<keyword evidence="4 7" id="KW-0347">Helicase</keyword>
<dbReference type="GO" id="GO:0006401">
    <property type="term" value="P:RNA catabolic process"/>
    <property type="evidence" value="ECO:0007669"/>
    <property type="project" value="UniProtKB-UniRule"/>
</dbReference>
<keyword evidence="3 7" id="KW-0378">Hydrolase</keyword>
<protein>
    <recommendedName>
        <fullName evidence="7">ATP-dependent RNA helicase RhlB</fullName>
        <ecNumber evidence="7">3.6.4.13</ecNumber>
    </recommendedName>
</protein>
<feature type="compositionally biased region" description="Basic and acidic residues" evidence="9">
    <location>
        <begin position="433"/>
        <end position="463"/>
    </location>
</feature>
<dbReference type="InterPro" id="IPR011545">
    <property type="entry name" value="DEAD/DEAH_box_helicase_dom"/>
</dbReference>
<dbReference type="InterPro" id="IPR027417">
    <property type="entry name" value="P-loop_NTPase"/>
</dbReference>
<dbReference type="InterPro" id="IPR000629">
    <property type="entry name" value="RNA-helicase_DEAD-box_CS"/>
</dbReference>
<dbReference type="EC" id="3.6.4.13" evidence="7"/>
<dbReference type="InterPro" id="IPR023554">
    <property type="entry name" value="RNA_helicase_ATP-dep_RhlB"/>
</dbReference>
<dbReference type="Pfam" id="PF00270">
    <property type="entry name" value="DEAD"/>
    <property type="match status" value="1"/>
</dbReference>
<keyword evidence="1 7" id="KW-0963">Cytoplasm</keyword>
<feature type="domain" description="DEAD-box RNA helicase Q" evidence="12">
    <location>
        <begin position="9"/>
        <end position="37"/>
    </location>
</feature>
<comment type="function">
    <text evidence="7">DEAD-box RNA helicase involved in RNA degradation. Has RNA-dependent ATPase activity and unwinds double-stranded RNA.</text>
</comment>
<evidence type="ECO:0000256" key="7">
    <source>
        <dbReference type="HAMAP-Rule" id="MF_00661"/>
    </source>
</evidence>
<feature type="region of interest" description="Disordered" evidence="9">
    <location>
        <begin position="390"/>
        <end position="579"/>
    </location>
</feature>
<dbReference type="InterPro" id="IPR001650">
    <property type="entry name" value="Helicase_C-like"/>
</dbReference>
<organism evidence="13 14">
    <name type="scientific">Dokdonella fugitiva</name>
    <dbReference type="NCBI Taxonomy" id="328517"/>
    <lineage>
        <taxon>Bacteria</taxon>
        <taxon>Pseudomonadati</taxon>
        <taxon>Pseudomonadota</taxon>
        <taxon>Gammaproteobacteria</taxon>
        <taxon>Lysobacterales</taxon>
        <taxon>Rhodanobacteraceae</taxon>
        <taxon>Dokdonella</taxon>
    </lineage>
</organism>
<dbReference type="PROSITE" id="PS51192">
    <property type="entry name" value="HELICASE_ATP_BIND_1"/>
    <property type="match status" value="1"/>
</dbReference>
<evidence type="ECO:0000256" key="8">
    <source>
        <dbReference type="PROSITE-ProRule" id="PRU00552"/>
    </source>
</evidence>
<keyword evidence="5 7" id="KW-0067">ATP-binding</keyword>
<dbReference type="CDD" id="cd00268">
    <property type="entry name" value="DEADc"/>
    <property type="match status" value="1"/>
</dbReference>
<dbReference type="InterPro" id="IPR050079">
    <property type="entry name" value="DEAD_box_RNA_helicase"/>
</dbReference>
<evidence type="ECO:0000256" key="2">
    <source>
        <dbReference type="ARBA" id="ARBA00022741"/>
    </source>
</evidence>
<dbReference type="PROSITE" id="PS00039">
    <property type="entry name" value="DEAD_ATP_HELICASE"/>
    <property type="match status" value="1"/>
</dbReference>
<evidence type="ECO:0000256" key="1">
    <source>
        <dbReference type="ARBA" id="ARBA00022490"/>
    </source>
</evidence>
<evidence type="ECO:0000259" key="11">
    <source>
        <dbReference type="PROSITE" id="PS51194"/>
    </source>
</evidence>